<dbReference type="InterPro" id="IPR038570">
    <property type="entry name" value="HicA_sf"/>
</dbReference>
<evidence type="ECO:0000256" key="2">
    <source>
        <dbReference type="ARBA" id="ARBA00022649"/>
    </source>
</evidence>
<dbReference type="Gene3D" id="3.30.920.30">
    <property type="entry name" value="Hypothetical protein"/>
    <property type="match status" value="1"/>
</dbReference>
<evidence type="ECO:0000256" key="5">
    <source>
        <dbReference type="ARBA" id="ARBA00022801"/>
    </source>
</evidence>
<evidence type="ECO:0000313" key="9">
    <source>
        <dbReference type="Proteomes" id="UP000184550"/>
    </source>
</evidence>
<gene>
    <name evidence="8" type="ORF">PL8927_790032</name>
</gene>
<dbReference type="Pfam" id="PF07927">
    <property type="entry name" value="HicA_toxin"/>
    <property type="match status" value="1"/>
</dbReference>
<keyword evidence="6" id="KW-0694">RNA-binding</keyword>
<comment type="caution">
    <text evidence="8">The sequence shown here is derived from an EMBL/GenBank/DDBJ whole genome shotgun (WGS) entry which is preliminary data.</text>
</comment>
<protein>
    <recommendedName>
        <fullName evidence="10">YcfA family protein</fullName>
    </recommendedName>
</protein>
<evidence type="ECO:0000256" key="3">
    <source>
        <dbReference type="ARBA" id="ARBA00022722"/>
    </source>
</evidence>
<dbReference type="Proteomes" id="UP000184550">
    <property type="component" value="Unassembled WGS sequence"/>
</dbReference>
<keyword evidence="3" id="KW-0540">Nuclease</keyword>
<evidence type="ECO:0000256" key="7">
    <source>
        <dbReference type="ARBA" id="ARBA00023016"/>
    </source>
</evidence>
<name>A0A7Z9E3L4_9CYAN</name>
<dbReference type="GO" id="GO:0004519">
    <property type="term" value="F:endonuclease activity"/>
    <property type="evidence" value="ECO:0007669"/>
    <property type="project" value="UniProtKB-KW"/>
</dbReference>
<comment type="similarity">
    <text evidence="1">Belongs to the HicA mRNA interferase family.</text>
</comment>
<evidence type="ECO:0000256" key="4">
    <source>
        <dbReference type="ARBA" id="ARBA00022759"/>
    </source>
</evidence>
<keyword evidence="9" id="KW-1185">Reference proteome</keyword>
<proteinExistence type="inferred from homology"/>
<keyword evidence="2" id="KW-1277">Toxin-antitoxin system</keyword>
<organism evidence="8 9">
    <name type="scientific">Planktothrix serta PCC 8927</name>
    <dbReference type="NCBI Taxonomy" id="671068"/>
    <lineage>
        <taxon>Bacteria</taxon>
        <taxon>Bacillati</taxon>
        <taxon>Cyanobacteriota</taxon>
        <taxon>Cyanophyceae</taxon>
        <taxon>Oscillatoriophycideae</taxon>
        <taxon>Oscillatoriales</taxon>
        <taxon>Microcoleaceae</taxon>
        <taxon>Planktothrix</taxon>
    </lineage>
</organism>
<evidence type="ECO:0000313" key="8">
    <source>
        <dbReference type="EMBL" id="VXD23851.1"/>
    </source>
</evidence>
<dbReference type="InterPro" id="IPR012933">
    <property type="entry name" value="HicA_mRNA_interferase"/>
</dbReference>
<dbReference type="GO" id="GO:0003729">
    <property type="term" value="F:mRNA binding"/>
    <property type="evidence" value="ECO:0007669"/>
    <property type="project" value="InterPro"/>
</dbReference>
<dbReference type="GO" id="GO:0016787">
    <property type="term" value="F:hydrolase activity"/>
    <property type="evidence" value="ECO:0007669"/>
    <property type="project" value="UniProtKB-KW"/>
</dbReference>
<keyword evidence="4" id="KW-0255">Endonuclease</keyword>
<dbReference type="AlphaFoldDB" id="A0A7Z9E3L4"/>
<evidence type="ECO:0008006" key="10">
    <source>
        <dbReference type="Google" id="ProtNLM"/>
    </source>
</evidence>
<evidence type="ECO:0000256" key="6">
    <source>
        <dbReference type="ARBA" id="ARBA00022884"/>
    </source>
</evidence>
<accession>A0A7Z9E3L4</accession>
<keyword evidence="7" id="KW-0346">Stress response</keyword>
<evidence type="ECO:0000256" key="1">
    <source>
        <dbReference type="ARBA" id="ARBA00006620"/>
    </source>
</evidence>
<keyword evidence="5" id="KW-0378">Hydrolase</keyword>
<dbReference type="EMBL" id="CZCU02000156">
    <property type="protein sequence ID" value="VXD23851.1"/>
    <property type="molecule type" value="Genomic_DNA"/>
</dbReference>
<dbReference type="SUPFAM" id="SSF54786">
    <property type="entry name" value="YcfA/nrd intein domain"/>
    <property type="match status" value="1"/>
</dbReference>
<reference evidence="8" key="1">
    <citation type="submission" date="2019-10" db="EMBL/GenBank/DDBJ databases">
        <authorList>
            <consortium name="Genoscope - CEA"/>
            <person name="William W."/>
        </authorList>
    </citation>
    <scope>NUCLEOTIDE SEQUENCE [LARGE SCALE GENOMIC DNA]</scope>
    <source>
        <strain evidence="8">BBR_PRJEB10992</strain>
    </source>
</reference>
<sequence>MLKLIEKIHVKSMTKLLKLVERLLAEPPEIQFSDINTLLEAFGFREIRSTGSHHIFRNDQGQNLVVPKTGGKMVKRTYIKQIIRLLDLEIWYAKHKNTK</sequence>